<feature type="transmembrane region" description="Helical" evidence="1">
    <location>
        <begin position="31"/>
        <end position="48"/>
    </location>
</feature>
<dbReference type="RefSeq" id="WP_286592959.1">
    <property type="nucleotide sequence ID" value="NZ_JACANB010000001.1"/>
</dbReference>
<name>A0AAW7DP30_9GAMM</name>
<evidence type="ECO:0000313" key="3">
    <source>
        <dbReference type="Proteomes" id="UP001173465"/>
    </source>
</evidence>
<evidence type="ECO:0000256" key="1">
    <source>
        <dbReference type="SAM" id="Phobius"/>
    </source>
</evidence>
<proteinExistence type="predicted"/>
<reference evidence="2" key="1">
    <citation type="submission" date="2020-06" db="EMBL/GenBank/DDBJ databases">
        <authorList>
            <person name="Dong N."/>
        </authorList>
    </citation>
    <scope>NUCLEOTIDE SEQUENCE</scope>
    <source>
        <strain evidence="2">DF46-2-2</strain>
    </source>
</reference>
<keyword evidence="1" id="KW-0472">Membrane</keyword>
<gene>
    <name evidence="2" type="ORF">HX099_01700</name>
</gene>
<dbReference type="EMBL" id="JACANB010000001">
    <property type="protein sequence ID" value="MDM1695387.1"/>
    <property type="molecule type" value="Genomic_DNA"/>
</dbReference>
<dbReference type="Proteomes" id="UP001173465">
    <property type="component" value="Unassembled WGS sequence"/>
</dbReference>
<keyword evidence="1" id="KW-0812">Transmembrane</keyword>
<organism evidence="2 3">
    <name type="scientific">Thiopseudomonas alkaliphila</name>
    <dbReference type="NCBI Taxonomy" id="1697053"/>
    <lineage>
        <taxon>Bacteria</taxon>
        <taxon>Pseudomonadati</taxon>
        <taxon>Pseudomonadota</taxon>
        <taxon>Gammaproteobacteria</taxon>
        <taxon>Pseudomonadales</taxon>
        <taxon>Pseudomonadaceae</taxon>
        <taxon>Thiopseudomonas</taxon>
    </lineage>
</organism>
<sequence length="99" mass="11243">MLALIAGRSGLPIVFVYFLIAVFIKPSFFRLMLIFLLLSLGTVLILRLKGIDFFIWLFEPIYRLIEEGSFSSNSVAETGGQFSDFLSSVSFQDDGVFFW</sequence>
<protein>
    <submittedName>
        <fullName evidence="2">Uncharacterized protein</fullName>
    </submittedName>
</protein>
<accession>A0AAW7DP30</accession>
<reference evidence="2" key="2">
    <citation type="journal article" date="2022" name="Sci. Total Environ.">
        <title>Prevalence, transmission, and molecular epidemiology of tet(X)-positive bacteria among humans, animals, and environmental niches in China: An epidemiological, and genomic-based study.</title>
        <authorList>
            <person name="Dong N."/>
            <person name="Zeng Y."/>
            <person name="Cai C."/>
            <person name="Sun C."/>
            <person name="Lu J."/>
            <person name="Liu C."/>
            <person name="Zhou H."/>
            <person name="Sun Q."/>
            <person name="Shu L."/>
            <person name="Wang H."/>
            <person name="Wang Y."/>
            <person name="Wang S."/>
            <person name="Wu C."/>
            <person name="Chan E.W."/>
            <person name="Chen G."/>
            <person name="Shen Z."/>
            <person name="Chen S."/>
            <person name="Zhang R."/>
        </authorList>
    </citation>
    <scope>NUCLEOTIDE SEQUENCE</scope>
    <source>
        <strain evidence="2">DF46-2-2</strain>
    </source>
</reference>
<evidence type="ECO:0000313" key="2">
    <source>
        <dbReference type="EMBL" id="MDM1695387.1"/>
    </source>
</evidence>
<feature type="transmembrane region" description="Helical" evidence="1">
    <location>
        <begin position="6"/>
        <end position="24"/>
    </location>
</feature>
<dbReference type="AlphaFoldDB" id="A0AAW7DP30"/>
<comment type="caution">
    <text evidence="2">The sequence shown here is derived from an EMBL/GenBank/DDBJ whole genome shotgun (WGS) entry which is preliminary data.</text>
</comment>
<keyword evidence="1" id="KW-1133">Transmembrane helix</keyword>